<evidence type="ECO:0000256" key="1">
    <source>
        <dbReference type="PROSITE-ProRule" id="PRU00221"/>
    </source>
</evidence>
<keyword evidence="1" id="KW-0853">WD repeat</keyword>
<dbReference type="Proteomes" id="UP001043456">
    <property type="component" value="Unassembled WGS sequence"/>
</dbReference>
<gene>
    <name evidence="2" type="ORF">Asppvi_010742</name>
</gene>
<feature type="repeat" description="WD" evidence="1">
    <location>
        <begin position="14"/>
        <end position="55"/>
    </location>
</feature>
<dbReference type="GeneID" id="67009352"/>
<evidence type="ECO:0000313" key="3">
    <source>
        <dbReference type="Proteomes" id="UP001043456"/>
    </source>
</evidence>
<dbReference type="EMBL" id="BHVY01000008">
    <property type="protein sequence ID" value="GIJ91769.1"/>
    <property type="molecule type" value="Genomic_DNA"/>
</dbReference>
<proteinExistence type="predicted"/>
<dbReference type="PROSITE" id="PS50082">
    <property type="entry name" value="WD_REPEATS_2"/>
    <property type="match status" value="1"/>
</dbReference>
<dbReference type="RefSeq" id="XP_043162515.1">
    <property type="nucleotide sequence ID" value="XM_043306580.1"/>
</dbReference>
<evidence type="ECO:0008006" key="4">
    <source>
        <dbReference type="Google" id="ProtNLM"/>
    </source>
</evidence>
<name>A0A9P3BPZ5_9EURO</name>
<organism evidence="2 3">
    <name type="scientific">Aspergillus pseudoviridinutans</name>
    <dbReference type="NCBI Taxonomy" id="1517512"/>
    <lineage>
        <taxon>Eukaryota</taxon>
        <taxon>Fungi</taxon>
        <taxon>Dikarya</taxon>
        <taxon>Ascomycota</taxon>
        <taxon>Pezizomycotina</taxon>
        <taxon>Eurotiomycetes</taxon>
        <taxon>Eurotiomycetidae</taxon>
        <taxon>Eurotiales</taxon>
        <taxon>Aspergillaceae</taxon>
        <taxon>Aspergillus</taxon>
        <taxon>Aspergillus subgen. Fumigati</taxon>
    </lineage>
</organism>
<comment type="caution">
    <text evidence="2">The sequence shown here is derived from an EMBL/GenBank/DDBJ whole genome shotgun (WGS) entry which is preliminary data.</text>
</comment>
<reference evidence="2 3" key="1">
    <citation type="submission" date="2018-10" db="EMBL/GenBank/DDBJ databases">
        <title>Pan-genome distribution and transcriptional activeness of fungal secondary metabolism genes in Aspergillus section Fumigati.</title>
        <authorList>
            <person name="Takahashi H."/>
            <person name="Umemura M."/>
            <person name="Ninomiya A."/>
            <person name="Kusuya Y."/>
            <person name="Urayama S."/>
            <person name="Shimizu M."/>
            <person name="Watanabe A."/>
            <person name="Kamei K."/>
            <person name="Yaguchi T."/>
            <person name="Hagiwara D."/>
        </authorList>
    </citation>
    <scope>NUCLEOTIDE SEQUENCE [LARGE SCALE GENOMIC DNA]</scope>
    <source>
        <strain evidence="2 3">IFM 55266</strain>
    </source>
</reference>
<dbReference type="Pfam" id="PF00400">
    <property type="entry name" value="WD40"/>
    <property type="match status" value="2"/>
</dbReference>
<dbReference type="AlphaFoldDB" id="A0A9P3BPZ5"/>
<keyword evidence="3" id="KW-1185">Reference proteome</keyword>
<dbReference type="InterPro" id="IPR001680">
    <property type="entry name" value="WD40_rpt"/>
</dbReference>
<dbReference type="InterPro" id="IPR015943">
    <property type="entry name" value="WD40/YVTN_repeat-like_dom_sf"/>
</dbReference>
<dbReference type="PANTHER" id="PTHR19879">
    <property type="entry name" value="TRANSCRIPTION INITIATION FACTOR TFIID"/>
    <property type="match status" value="1"/>
</dbReference>
<dbReference type="PANTHER" id="PTHR19879:SF9">
    <property type="entry name" value="TRANSCRIPTION INITIATION FACTOR TFIID SUBUNIT 5"/>
    <property type="match status" value="1"/>
</dbReference>
<dbReference type="Gene3D" id="2.130.10.10">
    <property type="entry name" value="YVTN repeat-like/Quinoprotein amine dehydrogenase"/>
    <property type="match status" value="2"/>
</dbReference>
<sequence length="265" mass="29102">MQLWTADGVCTHTLAHPNERLSSVTFSPDSQIFASWSVEGTVCVWDVDTGSRLQTLKLGGRHFLRLVFSSDGNTLAAEDIGMKTLQLWDLATGSSKHSFQGFSIRDVDFSPDGKFLAALSSRKVLLLETETAFSPDSKILASSSVDGISLWDTATGTCTQTSKLEGLITELSFSDDGKFLLTNVGRLTLDNGSVSPLLLTSDDWLAIDGLRYDGEWVSREGKNLLYIPAGKRPTHRSTWRMFKNTLFIGDAFGQVTCYMFSFPSS</sequence>
<accession>A0A9P3BPZ5</accession>
<dbReference type="SUPFAM" id="SSF82171">
    <property type="entry name" value="DPP6 N-terminal domain-like"/>
    <property type="match status" value="1"/>
</dbReference>
<dbReference type="SMART" id="SM00320">
    <property type="entry name" value="WD40"/>
    <property type="match status" value="3"/>
</dbReference>
<protein>
    <recommendedName>
        <fullName evidence="4">WD40 repeat-like protein</fullName>
    </recommendedName>
</protein>
<dbReference type="OrthoDB" id="674604at2759"/>
<dbReference type="PROSITE" id="PS50294">
    <property type="entry name" value="WD_REPEATS_REGION"/>
    <property type="match status" value="1"/>
</dbReference>
<evidence type="ECO:0000313" key="2">
    <source>
        <dbReference type="EMBL" id="GIJ91769.1"/>
    </source>
</evidence>